<dbReference type="InterPro" id="IPR036875">
    <property type="entry name" value="Znf_CCHC_sf"/>
</dbReference>
<dbReference type="InterPro" id="IPR021109">
    <property type="entry name" value="Peptidase_aspartic_dom_sf"/>
</dbReference>
<dbReference type="AlphaFoldDB" id="A0A1M2VAR7"/>
<dbReference type="PROSITE" id="PS50158">
    <property type="entry name" value="ZF_CCHC"/>
    <property type="match status" value="1"/>
</dbReference>
<reference evidence="5 6" key="1">
    <citation type="submission" date="2016-10" db="EMBL/GenBank/DDBJ databases">
        <title>Genome sequence of the basidiomycete white-rot fungus Trametes pubescens.</title>
        <authorList>
            <person name="Makela M.R."/>
            <person name="Granchi Z."/>
            <person name="Peng M."/>
            <person name="De Vries R.P."/>
            <person name="Grigoriev I."/>
            <person name="Riley R."/>
            <person name="Hilden K."/>
        </authorList>
    </citation>
    <scope>NUCLEOTIDE SEQUENCE [LARGE SCALE GENOMIC DNA]</scope>
    <source>
        <strain evidence="5 6">FBCC735</strain>
    </source>
</reference>
<dbReference type="SUPFAM" id="SSF50630">
    <property type="entry name" value="Acid proteases"/>
    <property type="match status" value="1"/>
</dbReference>
<feature type="compositionally biased region" description="Basic and acidic residues" evidence="3">
    <location>
        <begin position="734"/>
        <end position="748"/>
    </location>
</feature>
<dbReference type="GO" id="GO:0006397">
    <property type="term" value="P:mRNA processing"/>
    <property type="evidence" value="ECO:0007669"/>
    <property type="project" value="UniProtKB-KW"/>
</dbReference>
<feature type="compositionally biased region" description="Basic and acidic residues" evidence="3">
    <location>
        <begin position="133"/>
        <end position="146"/>
    </location>
</feature>
<evidence type="ECO:0000313" key="5">
    <source>
        <dbReference type="EMBL" id="OJT04654.1"/>
    </source>
</evidence>
<evidence type="ECO:0000256" key="2">
    <source>
        <dbReference type="PROSITE-ProRule" id="PRU00047"/>
    </source>
</evidence>
<feature type="compositionally biased region" description="Basic and acidic residues" evidence="3">
    <location>
        <begin position="489"/>
        <end position="501"/>
    </location>
</feature>
<gene>
    <name evidence="5" type="ORF">TRAPUB_4599</name>
</gene>
<keyword evidence="2" id="KW-0479">Metal-binding</keyword>
<dbReference type="EMBL" id="MNAD01001521">
    <property type="protein sequence ID" value="OJT04654.1"/>
    <property type="molecule type" value="Genomic_DNA"/>
</dbReference>
<comment type="caution">
    <text evidence="5">The sequence shown here is derived from an EMBL/GenBank/DDBJ whole genome shotgun (WGS) entry which is preliminary data.</text>
</comment>
<dbReference type="OMA" id="WRTENDG"/>
<evidence type="ECO:0000256" key="1">
    <source>
        <dbReference type="ARBA" id="ARBA00022664"/>
    </source>
</evidence>
<keyword evidence="6" id="KW-1185">Reference proteome</keyword>
<feature type="domain" description="CCHC-type" evidence="4">
    <location>
        <begin position="583"/>
        <end position="598"/>
    </location>
</feature>
<feature type="region of interest" description="Disordered" evidence="3">
    <location>
        <begin position="133"/>
        <end position="252"/>
    </location>
</feature>
<keyword evidence="2" id="KW-0863">Zinc-finger</keyword>
<organism evidence="5 6">
    <name type="scientific">Trametes pubescens</name>
    <name type="common">White-rot fungus</name>
    <dbReference type="NCBI Taxonomy" id="154538"/>
    <lineage>
        <taxon>Eukaryota</taxon>
        <taxon>Fungi</taxon>
        <taxon>Dikarya</taxon>
        <taxon>Basidiomycota</taxon>
        <taxon>Agaricomycotina</taxon>
        <taxon>Agaricomycetes</taxon>
        <taxon>Polyporales</taxon>
        <taxon>Polyporaceae</taxon>
        <taxon>Trametes</taxon>
    </lineage>
</organism>
<protein>
    <recommendedName>
        <fullName evidence="4">CCHC-type domain-containing protein</fullName>
    </recommendedName>
</protein>
<feature type="region of interest" description="Disordered" evidence="3">
    <location>
        <begin position="708"/>
        <end position="748"/>
    </location>
</feature>
<dbReference type="InterPro" id="IPR001878">
    <property type="entry name" value="Znf_CCHC"/>
</dbReference>
<keyword evidence="1" id="KW-0507">mRNA processing</keyword>
<feature type="compositionally biased region" description="Polar residues" evidence="3">
    <location>
        <begin position="713"/>
        <end position="726"/>
    </location>
</feature>
<dbReference type="Proteomes" id="UP000184267">
    <property type="component" value="Unassembled WGS sequence"/>
</dbReference>
<dbReference type="SMART" id="SM00343">
    <property type="entry name" value="ZnF_C2HC"/>
    <property type="match status" value="1"/>
</dbReference>
<dbReference type="STRING" id="154538.A0A1M2VAR7"/>
<dbReference type="Gene3D" id="2.40.70.10">
    <property type="entry name" value="Acid Proteases"/>
    <property type="match status" value="1"/>
</dbReference>
<dbReference type="SUPFAM" id="SSF57756">
    <property type="entry name" value="Retrovirus zinc finger-like domains"/>
    <property type="match status" value="1"/>
</dbReference>
<feature type="region of interest" description="Disordered" evidence="3">
    <location>
        <begin position="479"/>
        <end position="578"/>
    </location>
</feature>
<keyword evidence="2" id="KW-0862">Zinc</keyword>
<accession>A0A1M2VAR7</accession>
<evidence type="ECO:0000256" key="3">
    <source>
        <dbReference type="SAM" id="MobiDB-lite"/>
    </source>
</evidence>
<dbReference type="GO" id="GO:0003676">
    <property type="term" value="F:nucleic acid binding"/>
    <property type="evidence" value="ECO:0007669"/>
    <property type="project" value="InterPro"/>
</dbReference>
<feature type="compositionally biased region" description="Low complexity" evidence="3">
    <location>
        <begin position="561"/>
        <end position="576"/>
    </location>
</feature>
<feature type="compositionally biased region" description="Polar residues" evidence="3">
    <location>
        <begin position="550"/>
        <end position="560"/>
    </location>
</feature>
<evidence type="ECO:0000313" key="6">
    <source>
        <dbReference type="Proteomes" id="UP000184267"/>
    </source>
</evidence>
<feature type="compositionally biased region" description="Basic and acidic residues" evidence="3">
    <location>
        <begin position="515"/>
        <end position="533"/>
    </location>
</feature>
<feature type="compositionally biased region" description="Pro residues" evidence="3">
    <location>
        <begin position="1158"/>
        <end position="1167"/>
    </location>
</feature>
<proteinExistence type="predicted"/>
<feature type="region of interest" description="Disordered" evidence="3">
    <location>
        <begin position="30"/>
        <end position="100"/>
    </location>
</feature>
<dbReference type="CDD" id="cd00303">
    <property type="entry name" value="retropepsin_like"/>
    <property type="match status" value="1"/>
</dbReference>
<dbReference type="GO" id="GO:0008270">
    <property type="term" value="F:zinc ion binding"/>
    <property type="evidence" value="ECO:0007669"/>
    <property type="project" value="UniProtKB-KW"/>
</dbReference>
<dbReference type="Pfam" id="PF00098">
    <property type="entry name" value="zf-CCHC"/>
    <property type="match status" value="1"/>
</dbReference>
<dbReference type="OrthoDB" id="2749329at2759"/>
<name>A0A1M2VAR7_TRAPU</name>
<evidence type="ECO:0000259" key="4">
    <source>
        <dbReference type="PROSITE" id="PS50158"/>
    </source>
</evidence>
<feature type="region of interest" description="Disordered" evidence="3">
    <location>
        <begin position="1136"/>
        <end position="1167"/>
    </location>
</feature>
<dbReference type="Gene3D" id="4.10.60.10">
    <property type="entry name" value="Zinc finger, CCHC-type"/>
    <property type="match status" value="1"/>
</dbReference>
<sequence>MATKRVEAIQAKARASRLVFDENLGQIREAVDDLTSDGTPRQSARGRVSETPEAGPPPKEEDVVSYASPIPANAPEANPRSKLFRPRSPAEDTAAYNDRRNEQAYVLAREHYEDGVRVRNANTEKLWKELRENRRKDGWASDDGEHNINYLPTAGGGPPGDDGDDDPSHKSSRLPSDNGASWPPRRPSSRASQGNAARDSHDEPVAGNWRTENDGHRPSRNSETGRGQRPAYPPPVRRTPTYTRGPSYLPEVRERDYHLSPDRDDPNASHIDRQLEIIRAAIRERVAREYPDVPAAKNLKNIPAPEKYAGEDDAEAFLGWLKAFLRWLALGRITGPDLDDYRVQILGQYLVKEARIWYDDVIDSIDGVGKYWSFEQAVCALYKRFIHKSTARSAADKFYHVKYRRETGVSGLWDTMIALARKMPELPDNYSFKTTFLEALPDDIVAPMLRNRNISVERAEPWELRQAALLQEDSNRVLEEHRSAKRAPIGREGDRNARPNDRIQSANRPPMSSHRAGERSNDRPRTMGGERRPNAQAQDTTRSTVDRRTATQTRPNSSTHAGASALRPAPPAAATTDRSRTQCYNCKEYGHMAAQCPKVQAPRLRAVRVLEDGTLLHVEQPDQEPATNVSEDLLTASAAGEMNDGITEDHTNTAEPLLDEAALPEHDEGDYGVDGSQYDPDAGYATAYSDIDDETQWFGSMRVVAVEGDSEDSSVSNGTQPPTDGETTTDDADNDQRPTDHALPDTIRRTIESDIDSLGPRPIPMGSMVAPALFQVPDGQVPTDEEDYSDMPPLEPIPDADAFGDAYSIITQGASAFVDDPSPQEYRGPVIELPLNEDLDWAWAQFVDSDRTNEDLEQVLMVLYRMLAQNNHLFRQLADARNRADALSESLSWTRRELAAALFREGEGLTIRRHLSRSEGQRARIRARILQETDPLSADIDDENDDPRPNLTLAEANDVLLRVVGLNPPEYERVCRTEVWFGAMITTPTADSLVTRARAGRRPLLSTGEQECIVLLLTINGLGALTLCDTGSTTEMVSNEFARVANCDVIKLENPATLQLGCAGSRSRINYGTRAPVTIGRFGADVYFDIANLDRYDAVLGTPFLRRFGVRLDFRNNCVIIDGHAYPAMSKSQVNEVISKRGTGRTVRERPQADGTPSAPPAPRPTH</sequence>